<feature type="signal peptide" evidence="2">
    <location>
        <begin position="1"/>
        <end position="23"/>
    </location>
</feature>
<dbReference type="InterPro" id="IPR012341">
    <property type="entry name" value="6hp_glycosidase-like_sf"/>
</dbReference>
<feature type="region of interest" description="Disordered" evidence="1">
    <location>
        <begin position="25"/>
        <end position="44"/>
    </location>
</feature>
<dbReference type="Proteomes" id="UP000597338">
    <property type="component" value="Unassembled WGS sequence"/>
</dbReference>
<dbReference type="EMBL" id="BMIK01000001">
    <property type="protein sequence ID" value="GGC13054.1"/>
    <property type="molecule type" value="Genomic_DNA"/>
</dbReference>
<dbReference type="SUPFAM" id="SSF48208">
    <property type="entry name" value="Six-hairpin glycosidases"/>
    <property type="match status" value="1"/>
</dbReference>
<organism evidence="3 4">
    <name type="scientific">Parapedobacter defluvii</name>
    <dbReference type="NCBI Taxonomy" id="2045106"/>
    <lineage>
        <taxon>Bacteria</taxon>
        <taxon>Pseudomonadati</taxon>
        <taxon>Bacteroidota</taxon>
        <taxon>Sphingobacteriia</taxon>
        <taxon>Sphingobacteriales</taxon>
        <taxon>Sphingobacteriaceae</taxon>
        <taxon>Parapedobacter</taxon>
    </lineage>
</organism>
<evidence type="ECO:0000256" key="2">
    <source>
        <dbReference type="SAM" id="SignalP"/>
    </source>
</evidence>
<evidence type="ECO:0000313" key="3">
    <source>
        <dbReference type="EMBL" id="GGC13054.1"/>
    </source>
</evidence>
<proteinExistence type="predicted"/>
<keyword evidence="4" id="KW-1185">Reference proteome</keyword>
<evidence type="ECO:0000256" key="1">
    <source>
        <dbReference type="SAM" id="MobiDB-lite"/>
    </source>
</evidence>
<sequence>MYHRIKIATLLLLAISGIAASHAQIPRSSDLEESGPDQRRDLSLPGSRLVINPYNFRIPPGQKNASAYSNSPMIPLNAGYLSTRAPHRELPDINVLHLQQASPGHTFVTWQASLEDPSIWEPSDGISVQVSEQGLEAHISKQTRQDVQSLRFKEPITADLDDSRYLEIVIPQASSLWAVKLHRVGDASDRTIRQENTGTGTYCFDIPAETGWKGRQSFELTIYLIGRGTDMVMSHLSLRGIKKKSLFMADEFHTQWEPHQLSFQGSYADGTSIAGFDFLYDNETLVRSFRVTKPGKSPIVTSGKYNGALVKINRSTLLIQSGHYNYVVSFKLPSAGEITFYRNYTDLVAGQNPLISPPETGYWSVSGIFDSSPDTNILISYSFADPYLPTDSLIKRAQQPTANPSIVGKQLQKRRLFWDDLLKSVPHPSHFDIHEVESKGVEPADIRKAYYKAWVFLAMNVLSSDPTNFPYPQIVTGKPSLWAEGHSDAPFSAAWESFIGMQLYAYIDPEVSWAAFSGLMSLVDDTGVLGGESLPSRKAQTALLLYRLTGDKDKLAQNYPALKRYMNWRLRYPMWVYKEVSLLSETQKDADFVVSALIDLQALDTIASILALPADQTMWTAKRQQFFNHYLSWFWEQPDAIPVQLYDTETKRRAAGHAIWVTSGLAIDVLTYPQLTGMMKLFNEQFDPGENFAGFPMPKYPEMAFTARGLLARGHRAQARQLMECGVRDIVRSGPIFAEQYVPGFPPYGDGVRPSIFGMAQLIDFVLLLGGKDYLSPVSLRTDRVK</sequence>
<reference evidence="4" key="1">
    <citation type="journal article" date="2019" name="Int. J. Syst. Evol. Microbiol.">
        <title>The Global Catalogue of Microorganisms (GCM) 10K type strain sequencing project: providing services to taxonomists for standard genome sequencing and annotation.</title>
        <authorList>
            <consortium name="The Broad Institute Genomics Platform"/>
            <consortium name="The Broad Institute Genome Sequencing Center for Infectious Disease"/>
            <person name="Wu L."/>
            <person name="Ma J."/>
        </authorList>
    </citation>
    <scope>NUCLEOTIDE SEQUENCE [LARGE SCALE GENOMIC DNA]</scope>
    <source>
        <strain evidence="4">CGMCC 1.15342</strain>
    </source>
</reference>
<gene>
    <name evidence="3" type="ORF">GCM10011386_00870</name>
</gene>
<accession>A0ABQ1KYY2</accession>
<evidence type="ECO:0000313" key="4">
    <source>
        <dbReference type="Proteomes" id="UP000597338"/>
    </source>
</evidence>
<evidence type="ECO:0008006" key="5">
    <source>
        <dbReference type="Google" id="ProtNLM"/>
    </source>
</evidence>
<name>A0ABQ1KYY2_9SPHI</name>
<dbReference type="InterPro" id="IPR008928">
    <property type="entry name" value="6-hairpin_glycosidase_sf"/>
</dbReference>
<protein>
    <recommendedName>
        <fullName evidence="5">Alpha-L-rhamnosidase six-hairpin glycosidase domain-containing protein</fullName>
    </recommendedName>
</protein>
<keyword evidence="2" id="KW-0732">Signal</keyword>
<feature type="chain" id="PRO_5045199268" description="Alpha-L-rhamnosidase six-hairpin glycosidase domain-containing protein" evidence="2">
    <location>
        <begin position="24"/>
        <end position="786"/>
    </location>
</feature>
<dbReference type="RefSeq" id="WP_188746280.1">
    <property type="nucleotide sequence ID" value="NZ_BMIK01000001.1"/>
</dbReference>
<comment type="caution">
    <text evidence="3">The sequence shown here is derived from an EMBL/GenBank/DDBJ whole genome shotgun (WGS) entry which is preliminary data.</text>
</comment>
<dbReference type="Gene3D" id="1.50.10.10">
    <property type="match status" value="1"/>
</dbReference>